<dbReference type="GO" id="GO:0003735">
    <property type="term" value="F:structural constituent of ribosome"/>
    <property type="evidence" value="ECO:0007669"/>
    <property type="project" value="InterPro"/>
</dbReference>
<keyword evidence="2 5" id="KW-0689">Ribosomal protein</keyword>
<protein>
    <recommendedName>
        <fullName evidence="4">30S ribosomal protein S15</fullName>
    </recommendedName>
</protein>
<comment type="similarity">
    <text evidence="1 5">Belongs to the universal ribosomal protein uS15 family.</text>
</comment>
<dbReference type="SUPFAM" id="SSF47060">
    <property type="entry name" value="S15/NS1 RNA-binding domain"/>
    <property type="match status" value="1"/>
</dbReference>
<dbReference type="NCBIfam" id="NF006331">
    <property type="entry name" value="PRK08561.1"/>
    <property type="match status" value="1"/>
</dbReference>
<organism evidence="7 8">
    <name type="scientific">Candidatus Iainarchaeum sp</name>
    <dbReference type="NCBI Taxonomy" id="3101447"/>
    <lineage>
        <taxon>Archaea</taxon>
        <taxon>Candidatus Iainarchaeota</taxon>
        <taxon>Candidatus Iainarchaeia</taxon>
        <taxon>Candidatus Iainarchaeales</taxon>
        <taxon>Candidatus Iainarchaeaceae</taxon>
        <taxon>Candidatus Iainarchaeum</taxon>
    </lineage>
</organism>
<reference evidence="7" key="1">
    <citation type="submission" date="2019-03" db="EMBL/GenBank/DDBJ databases">
        <title>Lake Tanganyika Metagenome-Assembled Genomes (MAGs).</title>
        <authorList>
            <person name="Tran P."/>
        </authorList>
    </citation>
    <scope>NUCLEOTIDE SEQUENCE</scope>
    <source>
        <strain evidence="7">M_DeepCast_50m_m2_156</strain>
    </source>
</reference>
<dbReference type="Pfam" id="PF08069">
    <property type="entry name" value="Ribosomal_S13_N"/>
    <property type="match status" value="1"/>
</dbReference>
<dbReference type="Gene3D" id="1.10.287.10">
    <property type="entry name" value="S15/NS1, RNA-binding"/>
    <property type="match status" value="1"/>
</dbReference>
<evidence type="ECO:0000256" key="4">
    <source>
        <dbReference type="ARBA" id="ARBA00035313"/>
    </source>
</evidence>
<dbReference type="EMBL" id="VGJJ01000029">
    <property type="protein sequence ID" value="MBM3282405.1"/>
    <property type="molecule type" value="Genomic_DNA"/>
</dbReference>
<dbReference type="GO" id="GO:0022627">
    <property type="term" value="C:cytosolic small ribosomal subunit"/>
    <property type="evidence" value="ECO:0007669"/>
    <property type="project" value="TreeGrafter"/>
</dbReference>
<evidence type="ECO:0000256" key="2">
    <source>
        <dbReference type="ARBA" id="ARBA00022980"/>
    </source>
</evidence>
<evidence type="ECO:0000256" key="3">
    <source>
        <dbReference type="ARBA" id="ARBA00023274"/>
    </source>
</evidence>
<feature type="domain" description="Small ribosomal subunit protein uS15 N-terminal" evidence="6">
    <location>
        <begin position="1"/>
        <end position="46"/>
    </location>
</feature>
<dbReference type="InterPro" id="IPR000589">
    <property type="entry name" value="Ribosomal_uS15"/>
</dbReference>
<dbReference type="Proteomes" id="UP000774699">
    <property type="component" value="Unassembled WGS sequence"/>
</dbReference>
<dbReference type="PANTHER" id="PTHR11885:SF6">
    <property type="entry name" value="SMALL RIBOSOMAL SUBUNIT PROTEIN US15"/>
    <property type="match status" value="1"/>
</dbReference>
<dbReference type="InterPro" id="IPR009068">
    <property type="entry name" value="uS15_NS1_RNA-bd_sf"/>
</dbReference>
<dbReference type="InterPro" id="IPR023029">
    <property type="entry name" value="Ribosomal_uS15_arc_euk"/>
</dbReference>
<keyword evidence="3 5" id="KW-0687">Ribonucleoprotein</keyword>
<dbReference type="InterPro" id="IPR012606">
    <property type="entry name" value="Ribosomal_uS15_N"/>
</dbReference>
<gene>
    <name evidence="7" type="ORF">FJY86_03650</name>
</gene>
<dbReference type="CDD" id="cd00677">
    <property type="entry name" value="S15_NS1_EPRS_RNA-bind"/>
    <property type="match status" value="1"/>
</dbReference>
<dbReference type="PANTHER" id="PTHR11885">
    <property type="entry name" value="RIBOSOMAL PROTEIN S15P/S13E"/>
    <property type="match status" value="1"/>
</dbReference>
<evidence type="ECO:0000313" key="8">
    <source>
        <dbReference type="Proteomes" id="UP000774699"/>
    </source>
</evidence>
<dbReference type="SMART" id="SM01387">
    <property type="entry name" value="Ribosomal_S15"/>
    <property type="match status" value="1"/>
</dbReference>
<comment type="caution">
    <text evidence="7">The sequence shown here is derived from an EMBL/GenBank/DDBJ whole genome shotgun (WGS) entry which is preliminary data.</text>
</comment>
<sequence length="137" mass="15519">MSAKEEKQGQYVDYSLNEIEELIVQLSNQGMSPALIGLALRDQYGIPNVKNATQKRINQILSEKKLSTDIPIDLLNLIERSVALQKHMTANNKDYSAQRGYRITVSKIRRLAHYYVKTGKLPAGWKYTPETAALLVK</sequence>
<accession>A0A8T4CB94</accession>
<dbReference type="GO" id="GO:0070181">
    <property type="term" value="F:small ribosomal subunit rRNA binding"/>
    <property type="evidence" value="ECO:0007669"/>
    <property type="project" value="TreeGrafter"/>
</dbReference>
<dbReference type="SMART" id="SM01386">
    <property type="entry name" value="Ribosomal_S13_N"/>
    <property type="match status" value="1"/>
</dbReference>
<evidence type="ECO:0000256" key="5">
    <source>
        <dbReference type="RuleBase" id="RU003919"/>
    </source>
</evidence>
<evidence type="ECO:0000259" key="6">
    <source>
        <dbReference type="SMART" id="SM01386"/>
    </source>
</evidence>
<name>A0A8T4CB94_9ARCH</name>
<evidence type="ECO:0000313" key="7">
    <source>
        <dbReference type="EMBL" id="MBM3282405.1"/>
    </source>
</evidence>
<evidence type="ECO:0000256" key="1">
    <source>
        <dbReference type="ARBA" id="ARBA00008434"/>
    </source>
</evidence>
<dbReference type="AlphaFoldDB" id="A0A8T4CB94"/>
<dbReference type="GO" id="GO:0006412">
    <property type="term" value="P:translation"/>
    <property type="evidence" value="ECO:0007669"/>
    <property type="project" value="InterPro"/>
</dbReference>
<proteinExistence type="inferred from homology"/>
<dbReference type="Gene3D" id="4.10.860.130">
    <property type="match status" value="1"/>
</dbReference>
<dbReference type="Pfam" id="PF00312">
    <property type="entry name" value="Ribosomal_S15"/>
    <property type="match status" value="1"/>
</dbReference>